<comment type="subcellular location">
    <subcellularLocation>
        <location evidence="1">Membrane</location>
        <topology evidence="1">Multi-pass membrane protein</topology>
    </subcellularLocation>
</comment>
<evidence type="ECO:0000256" key="7">
    <source>
        <dbReference type="SAM" id="Phobius"/>
    </source>
</evidence>
<reference evidence="9 10" key="1">
    <citation type="submission" date="2020-02" db="EMBL/GenBank/DDBJ databases">
        <authorList>
            <person name="Dziuba M."/>
            <person name="Kuznetsov B."/>
            <person name="Mardanov A."/>
            <person name="Ravin N."/>
            <person name="Grouzdev D."/>
        </authorList>
    </citation>
    <scope>NUCLEOTIDE SEQUENCE [LARGE SCALE GENOMIC DNA]</scope>
    <source>
        <strain evidence="9 10">SpK</strain>
    </source>
</reference>
<feature type="transmembrane region" description="Helical" evidence="7">
    <location>
        <begin position="169"/>
        <end position="190"/>
    </location>
</feature>
<evidence type="ECO:0000256" key="5">
    <source>
        <dbReference type="ARBA" id="ARBA00022989"/>
    </source>
</evidence>
<feature type="transmembrane region" description="Helical" evidence="7">
    <location>
        <begin position="527"/>
        <end position="558"/>
    </location>
</feature>
<gene>
    <name evidence="9" type="ORF">G4223_04110</name>
</gene>
<dbReference type="Pfam" id="PF02080">
    <property type="entry name" value="TrkA_C"/>
    <property type="match status" value="2"/>
</dbReference>
<evidence type="ECO:0000313" key="10">
    <source>
        <dbReference type="Proteomes" id="UP000480684"/>
    </source>
</evidence>
<feature type="transmembrane region" description="Helical" evidence="7">
    <location>
        <begin position="210"/>
        <end position="230"/>
    </location>
</feature>
<dbReference type="Proteomes" id="UP000480684">
    <property type="component" value="Unassembled WGS sequence"/>
</dbReference>
<feature type="transmembrane region" description="Helical" evidence="7">
    <location>
        <begin position="609"/>
        <end position="629"/>
    </location>
</feature>
<dbReference type="AlphaFoldDB" id="A0A7C9UV90"/>
<dbReference type="InterPro" id="IPR006037">
    <property type="entry name" value="RCK_C"/>
</dbReference>
<dbReference type="PANTHER" id="PTHR43652:SF2">
    <property type="entry name" value="BASIC AMINO ACID ANTIPORTER YFCC-RELATED"/>
    <property type="match status" value="1"/>
</dbReference>
<feature type="domain" description="RCK C-terminal" evidence="8">
    <location>
        <begin position="237"/>
        <end position="321"/>
    </location>
</feature>
<feature type="transmembrane region" description="Helical" evidence="7">
    <location>
        <begin position="77"/>
        <end position="101"/>
    </location>
</feature>
<evidence type="ECO:0000256" key="1">
    <source>
        <dbReference type="ARBA" id="ARBA00004141"/>
    </source>
</evidence>
<keyword evidence="2" id="KW-0813">Transport</keyword>
<comment type="caution">
    <text evidence="9">The sequence shown here is derived from an EMBL/GenBank/DDBJ whole genome shotgun (WGS) entry which is preliminary data.</text>
</comment>
<name>A0A7C9UV90_9PROT</name>
<dbReference type="GO" id="GO:0008324">
    <property type="term" value="F:monoatomic cation transmembrane transporter activity"/>
    <property type="evidence" value="ECO:0007669"/>
    <property type="project" value="InterPro"/>
</dbReference>
<dbReference type="SUPFAM" id="SSF116726">
    <property type="entry name" value="TrkA C-terminal domain-like"/>
    <property type="match status" value="2"/>
</dbReference>
<feature type="transmembrane region" description="Helical" evidence="7">
    <location>
        <begin position="12"/>
        <end position="34"/>
    </location>
</feature>
<dbReference type="PANTHER" id="PTHR43652">
    <property type="entry name" value="BASIC AMINO ACID ANTIPORTER YFCC-RELATED"/>
    <property type="match status" value="1"/>
</dbReference>
<organism evidence="9 10">
    <name type="scientific">Magnetospirillum aberrantis SpK</name>
    <dbReference type="NCBI Taxonomy" id="908842"/>
    <lineage>
        <taxon>Bacteria</taxon>
        <taxon>Pseudomonadati</taxon>
        <taxon>Pseudomonadota</taxon>
        <taxon>Alphaproteobacteria</taxon>
        <taxon>Rhodospirillales</taxon>
        <taxon>Rhodospirillaceae</taxon>
        <taxon>Magnetospirillum</taxon>
    </lineage>
</organism>
<dbReference type="PROSITE" id="PS51202">
    <property type="entry name" value="RCK_C"/>
    <property type="match status" value="2"/>
</dbReference>
<feature type="transmembrane region" description="Helical" evidence="7">
    <location>
        <begin position="121"/>
        <end position="148"/>
    </location>
</feature>
<dbReference type="EMBL" id="JAAIYP010000026">
    <property type="protein sequence ID" value="NFV79292.1"/>
    <property type="molecule type" value="Genomic_DNA"/>
</dbReference>
<keyword evidence="6 7" id="KW-0472">Membrane</keyword>
<dbReference type="GO" id="GO:0005886">
    <property type="term" value="C:plasma membrane"/>
    <property type="evidence" value="ECO:0007669"/>
    <property type="project" value="TreeGrafter"/>
</dbReference>
<feature type="transmembrane region" description="Helical" evidence="7">
    <location>
        <begin position="46"/>
        <end position="65"/>
    </location>
</feature>
<feature type="transmembrane region" description="Helical" evidence="7">
    <location>
        <begin position="570"/>
        <end position="589"/>
    </location>
</feature>
<sequence>MGLGRNDEGRVDYANIAAATPQVWLTLALLGLALGLYVSEKLPVEVVSIGMLSVMMLAFHLFPVADAAGKNQLTPGALLAGFGNPALLTVMALLVVAEALSRTGALDKLADGVGHLRLPNWAMLLLALAVVGVASAFINDTPVVVMFLPVLQAMAQRGGLASSRVMMPLSFVAILGGMTTLIGSSTNLLVSSALIAQGLPGLDFFDQTPMGLLVAAVGFVYVVFVMPRLLPKGTAGLAGHLLGQGKQFVSQCTVGAGSALEGETAAAGTFRSLPDITVHLIVRDGRPVYPPYDDVQLLAGDELMVAGTRKALSDVAARLPGLLSVPDAKEDDFDAEPPAARGRDASAGERVLVEAMIPPTSRFAGFSVDQLGLQRHGVTVLGIERRARMIRGPTTEIRLQAGDVLLLMGPWDAIDQLRAERDLVVVSGSAGSLPKVHHARRAAFVFLSMVALSAFGVLPIAIAALGAATILVAVGTLTPRQAIRAIDTKVVLMVGNALALGEAMDATGAASFLANHMLAAVGDIGPWGALVAFFGLVAVATNVLSNNATAVLFTPIGVGIARQLGLDPHLFAIATILASNCSFATPIGYQTNLLVMGPGHYRFAHYTKAGLPLMLLLWAAFAVGAKVVWGL</sequence>
<keyword evidence="10" id="KW-1185">Reference proteome</keyword>
<accession>A0A7C9UV90</accession>
<dbReference type="Gene3D" id="3.30.70.1450">
    <property type="entry name" value="Regulator of K+ conductance, C-terminal domain"/>
    <property type="match status" value="2"/>
</dbReference>
<evidence type="ECO:0000256" key="4">
    <source>
        <dbReference type="ARBA" id="ARBA00022737"/>
    </source>
</evidence>
<evidence type="ECO:0000313" key="9">
    <source>
        <dbReference type="EMBL" id="NFV79292.1"/>
    </source>
</evidence>
<keyword evidence="3 7" id="KW-0812">Transmembrane</keyword>
<keyword evidence="5 7" id="KW-1133">Transmembrane helix</keyword>
<dbReference type="InterPro" id="IPR051679">
    <property type="entry name" value="DASS-Related_Transporters"/>
</dbReference>
<dbReference type="InterPro" id="IPR036721">
    <property type="entry name" value="RCK_C_sf"/>
</dbReference>
<protein>
    <submittedName>
        <fullName evidence="9">SLC13 family permease</fullName>
    </submittedName>
</protein>
<dbReference type="Pfam" id="PF03600">
    <property type="entry name" value="CitMHS"/>
    <property type="match status" value="1"/>
</dbReference>
<feature type="transmembrane region" description="Helical" evidence="7">
    <location>
        <begin position="444"/>
        <end position="474"/>
    </location>
</feature>
<evidence type="ECO:0000256" key="3">
    <source>
        <dbReference type="ARBA" id="ARBA00022692"/>
    </source>
</evidence>
<evidence type="ECO:0000259" key="8">
    <source>
        <dbReference type="PROSITE" id="PS51202"/>
    </source>
</evidence>
<dbReference type="GO" id="GO:0006813">
    <property type="term" value="P:potassium ion transport"/>
    <property type="evidence" value="ECO:0007669"/>
    <property type="project" value="InterPro"/>
</dbReference>
<evidence type="ECO:0000256" key="6">
    <source>
        <dbReference type="ARBA" id="ARBA00023136"/>
    </source>
</evidence>
<dbReference type="InterPro" id="IPR004680">
    <property type="entry name" value="Cit_transptr-like_dom"/>
</dbReference>
<proteinExistence type="predicted"/>
<feature type="domain" description="RCK C-terminal" evidence="8">
    <location>
        <begin position="340"/>
        <end position="423"/>
    </location>
</feature>
<keyword evidence="4" id="KW-0677">Repeat</keyword>
<evidence type="ECO:0000256" key="2">
    <source>
        <dbReference type="ARBA" id="ARBA00022448"/>
    </source>
</evidence>